<dbReference type="EC" id="3.6.1.77" evidence="11"/>
<evidence type="ECO:0000256" key="27">
    <source>
        <dbReference type="ARBA" id="ARBA00048882"/>
    </source>
</evidence>
<comment type="catalytic activity">
    <reaction evidence="13">
        <text>octanoyl-CoA + H2O = S-octanoyl-4'-phosphopantetheine + adenosine 3',5'-bisphosphate + 2 H(+)</text>
        <dbReference type="Rhea" id="RHEA:50016"/>
        <dbReference type="ChEBI" id="CHEBI:15377"/>
        <dbReference type="ChEBI" id="CHEBI:15378"/>
        <dbReference type="ChEBI" id="CHEBI:57386"/>
        <dbReference type="ChEBI" id="CHEBI:58343"/>
        <dbReference type="ChEBI" id="CHEBI:132013"/>
    </reaction>
    <physiologicalReaction direction="left-to-right" evidence="13">
        <dbReference type="Rhea" id="RHEA:50017"/>
    </physiologicalReaction>
</comment>
<dbReference type="GO" id="GO:0046872">
    <property type="term" value="F:metal ion binding"/>
    <property type="evidence" value="ECO:0007669"/>
    <property type="project" value="UniProtKB-KW"/>
</dbReference>
<dbReference type="EMBL" id="JAFJMO010000017">
    <property type="protein sequence ID" value="KAJ8252585.1"/>
    <property type="molecule type" value="Genomic_DNA"/>
</dbReference>
<comment type="catalytic activity">
    <reaction evidence="23">
        <text>(9Z)-tetradecenoyl-CoA + H2O = S-(9Z-tetradecenoyl)-4'-phosphopantetheine + adenosine 3',5'-bisphosphate + 2 H(+)</text>
        <dbReference type="Rhea" id="RHEA:67544"/>
        <dbReference type="ChEBI" id="CHEBI:15377"/>
        <dbReference type="ChEBI" id="CHEBI:15378"/>
        <dbReference type="ChEBI" id="CHEBI:58343"/>
        <dbReference type="ChEBI" id="CHEBI:65060"/>
        <dbReference type="ChEBI" id="CHEBI:172389"/>
    </reaction>
    <physiologicalReaction direction="left-to-right" evidence="23">
        <dbReference type="Rhea" id="RHEA:67545"/>
    </physiologicalReaction>
</comment>
<evidence type="ECO:0000256" key="8">
    <source>
        <dbReference type="ARBA" id="ARBA00026208"/>
    </source>
</evidence>
<comment type="catalytic activity">
    <reaction evidence="15">
        <text>tetradecanoyl-CoA + H2O = tetradecanoyl-4'-phosphopantetheine + adenosine 3',5'-bisphosphate + 2 H(+)</text>
        <dbReference type="Rhea" id="RHEA:50028"/>
        <dbReference type="ChEBI" id="CHEBI:15377"/>
        <dbReference type="ChEBI" id="CHEBI:15378"/>
        <dbReference type="ChEBI" id="CHEBI:57385"/>
        <dbReference type="ChEBI" id="CHEBI:58343"/>
        <dbReference type="ChEBI" id="CHEBI:132017"/>
    </reaction>
    <physiologicalReaction direction="left-to-right" evidence="15">
        <dbReference type="Rhea" id="RHEA:50029"/>
    </physiologicalReaction>
</comment>
<dbReference type="PROSITE" id="PS51462">
    <property type="entry name" value="NUDIX"/>
    <property type="match status" value="1"/>
</dbReference>
<evidence type="ECO:0000256" key="6">
    <source>
        <dbReference type="ARBA" id="ARBA00022842"/>
    </source>
</evidence>
<comment type="cofactor">
    <cofactor evidence="2">
        <name>Mg(2+)</name>
        <dbReference type="ChEBI" id="CHEBI:18420"/>
    </cofactor>
</comment>
<comment type="catalytic activity">
    <reaction evidence="25">
        <text>a 5'-end CoA-ribonucleoside in mRNA + H2O = a 5'-end phospho-adenosine-phospho-ribonucleoside in mRNA + (R)-4'-phosphopantetheine + 2 H(+)</text>
        <dbReference type="Rhea" id="RHEA:67592"/>
        <dbReference type="Rhea" id="RHEA-COMP:15719"/>
        <dbReference type="Rhea" id="RHEA-COMP:17276"/>
        <dbReference type="ChEBI" id="CHEBI:15377"/>
        <dbReference type="ChEBI" id="CHEBI:15378"/>
        <dbReference type="ChEBI" id="CHEBI:61723"/>
        <dbReference type="ChEBI" id="CHEBI:144051"/>
        <dbReference type="ChEBI" id="CHEBI:172371"/>
    </reaction>
    <physiologicalReaction direction="left-to-right" evidence="25">
        <dbReference type="Rhea" id="RHEA:67593"/>
    </physiologicalReaction>
</comment>
<dbReference type="Proteomes" id="UP001152803">
    <property type="component" value="Unassembled WGS sequence"/>
</dbReference>
<evidence type="ECO:0000256" key="11">
    <source>
        <dbReference type="ARBA" id="ARBA00044967"/>
    </source>
</evidence>
<dbReference type="AlphaFoldDB" id="A0A9Q1CYX9"/>
<evidence type="ECO:0000256" key="20">
    <source>
        <dbReference type="ARBA" id="ARBA00047708"/>
    </source>
</evidence>
<evidence type="ECO:0000256" key="17">
    <source>
        <dbReference type="ARBA" id="ARBA00047511"/>
    </source>
</evidence>
<comment type="catalytic activity">
    <reaction evidence="17">
        <text>(6Z)-octenoyl-CoA + H2O = S-(6Z-octenoyl)-4'-phosphopantetheine + adenosine 3',5'-bisphosphate + 2 H(+)</text>
        <dbReference type="Rhea" id="RHEA:67528"/>
        <dbReference type="ChEBI" id="CHEBI:15377"/>
        <dbReference type="ChEBI" id="CHEBI:15378"/>
        <dbReference type="ChEBI" id="CHEBI:58343"/>
        <dbReference type="ChEBI" id="CHEBI:172383"/>
        <dbReference type="ChEBI" id="CHEBI:172384"/>
    </reaction>
    <physiologicalReaction direction="left-to-right" evidence="17">
        <dbReference type="Rhea" id="RHEA:67529"/>
    </physiologicalReaction>
</comment>
<dbReference type="SUPFAM" id="SSF55811">
    <property type="entry name" value="Nudix"/>
    <property type="match status" value="1"/>
</dbReference>
<comment type="function">
    <text evidence="12">Fatty acyl-coenzyme A (CoA) diphosphatase that hydrolyzes fatty acyl-CoA to yield acyl-4'-phosphopantetheine and adenosine 3',5'-bisphosphate. Mediates the hydrolysis of a wide range of CoA esters, including choloyl-CoA and branched-chain fatty-acyl-CoA esters and at low substrate concentrations medium and long-chain fatty-acyl-CoA esters are the primary substrates. Highest activity seen with medium-chain acyl-CoA esters and higher rates of activity seen with the unsaturated acyl-CoA esters compared with the saturated esters. Exhibits decapping activity towards dpCoA-capped RNAs in vitro.</text>
</comment>
<dbReference type="InterPro" id="IPR039121">
    <property type="entry name" value="NUDT19"/>
</dbReference>
<comment type="caution">
    <text evidence="32">The sequence shown here is derived from an EMBL/GenBank/DDBJ whole genome shotgun (WGS) entry which is preliminary data.</text>
</comment>
<evidence type="ECO:0000256" key="7">
    <source>
        <dbReference type="ARBA" id="ARBA00023211"/>
    </source>
</evidence>
<evidence type="ECO:0000256" key="4">
    <source>
        <dbReference type="ARBA" id="ARBA00022723"/>
    </source>
</evidence>
<evidence type="ECO:0000256" key="26">
    <source>
        <dbReference type="ARBA" id="ARBA00048828"/>
    </source>
</evidence>
<evidence type="ECO:0000313" key="32">
    <source>
        <dbReference type="EMBL" id="KAJ8252585.1"/>
    </source>
</evidence>
<dbReference type="InterPro" id="IPR000086">
    <property type="entry name" value="NUDIX_hydrolase_dom"/>
</dbReference>
<evidence type="ECO:0000256" key="3">
    <source>
        <dbReference type="ARBA" id="ARBA00005582"/>
    </source>
</evidence>
<proteinExistence type="inferred from homology"/>
<evidence type="ECO:0000256" key="30">
    <source>
        <dbReference type="ARBA" id="ARBA00049403"/>
    </source>
</evidence>
<evidence type="ECO:0000256" key="23">
    <source>
        <dbReference type="ARBA" id="ARBA00048413"/>
    </source>
</evidence>
<comment type="catalytic activity">
    <reaction evidence="24">
        <text>succinyl-CoA + H2O = succinyl-4'-phosphopantetheine + adenosine 3',5'-bisphosphate + 2 H(+)</text>
        <dbReference type="Rhea" id="RHEA:67472"/>
        <dbReference type="ChEBI" id="CHEBI:15377"/>
        <dbReference type="ChEBI" id="CHEBI:15378"/>
        <dbReference type="ChEBI" id="CHEBI:57292"/>
        <dbReference type="ChEBI" id="CHEBI:58343"/>
        <dbReference type="ChEBI" id="CHEBI:172364"/>
    </reaction>
    <physiologicalReaction direction="left-to-right" evidence="24">
        <dbReference type="Rhea" id="RHEA:67473"/>
    </physiologicalReaction>
</comment>
<organism evidence="32 33">
    <name type="scientific">Conger conger</name>
    <name type="common">Conger eel</name>
    <name type="synonym">Muraena conger</name>
    <dbReference type="NCBI Taxonomy" id="82655"/>
    <lineage>
        <taxon>Eukaryota</taxon>
        <taxon>Metazoa</taxon>
        <taxon>Chordata</taxon>
        <taxon>Craniata</taxon>
        <taxon>Vertebrata</taxon>
        <taxon>Euteleostomi</taxon>
        <taxon>Actinopterygii</taxon>
        <taxon>Neopterygii</taxon>
        <taxon>Teleostei</taxon>
        <taxon>Anguilliformes</taxon>
        <taxon>Congridae</taxon>
        <taxon>Conger</taxon>
    </lineage>
</organism>
<gene>
    <name evidence="32" type="ORF">COCON_G00218970</name>
</gene>
<feature type="domain" description="Nudix hydrolase" evidence="31">
    <location>
        <begin position="40"/>
        <end position="287"/>
    </location>
</feature>
<evidence type="ECO:0000256" key="28">
    <source>
        <dbReference type="ARBA" id="ARBA00048961"/>
    </source>
</evidence>
<comment type="catalytic activity">
    <reaction evidence="27">
        <text>an acyl-CoA + H2O = an acyl-4'-phosphopantetheine + adenosine 3',5'-bisphosphate + 2 H(+)</text>
        <dbReference type="Rhea" id="RHEA:50044"/>
        <dbReference type="ChEBI" id="CHEBI:15377"/>
        <dbReference type="ChEBI" id="CHEBI:15378"/>
        <dbReference type="ChEBI" id="CHEBI:58342"/>
        <dbReference type="ChEBI" id="CHEBI:58343"/>
        <dbReference type="ChEBI" id="CHEBI:132023"/>
    </reaction>
    <physiologicalReaction direction="left-to-right" evidence="27">
        <dbReference type="Rhea" id="RHEA:50045"/>
    </physiologicalReaction>
</comment>
<keyword evidence="7" id="KW-0464">Manganese</keyword>
<evidence type="ECO:0000256" key="18">
    <source>
        <dbReference type="ARBA" id="ARBA00047584"/>
    </source>
</evidence>
<evidence type="ECO:0000259" key="31">
    <source>
        <dbReference type="PROSITE" id="PS51462"/>
    </source>
</evidence>
<dbReference type="PANTHER" id="PTHR12318">
    <property type="entry name" value="TESTOSTERONE-REGULATED PROTEIN RP2"/>
    <property type="match status" value="1"/>
</dbReference>
<comment type="catalytic activity">
    <reaction evidence="29">
        <text>butanoyl-CoA + H2O = S-butanoyl-4'-phosphopantetheine + adenosine 3',5'-bisphosphate + 2 H(+)</text>
        <dbReference type="Rhea" id="RHEA:49976"/>
        <dbReference type="ChEBI" id="CHEBI:15377"/>
        <dbReference type="ChEBI" id="CHEBI:15378"/>
        <dbReference type="ChEBI" id="CHEBI:57371"/>
        <dbReference type="ChEBI" id="CHEBI:58343"/>
        <dbReference type="ChEBI" id="CHEBI:132011"/>
    </reaction>
    <physiologicalReaction direction="left-to-right" evidence="29">
        <dbReference type="Rhea" id="RHEA:49977"/>
    </physiologicalReaction>
</comment>
<evidence type="ECO:0000256" key="10">
    <source>
        <dbReference type="ARBA" id="ARBA00044908"/>
    </source>
</evidence>
<evidence type="ECO:0000256" key="16">
    <source>
        <dbReference type="ARBA" id="ARBA00047466"/>
    </source>
</evidence>
<evidence type="ECO:0000256" key="5">
    <source>
        <dbReference type="ARBA" id="ARBA00022801"/>
    </source>
</evidence>
<evidence type="ECO:0000256" key="12">
    <source>
        <dbReference type="ARBA" id="ARBA00045809"/>
    </source>
</evidence>
<dbReference type="PANTHER" id="PTHR12318:SF0">
    <property type="entry name" value="ACYL-COENZYME A DIPHOSPHATASE NUDT19"/>
    <property type="match status" value="1"/>
</dbReference>
<comment type="catalytic activity">
    <reaction evidence="14">
        <text>malonyl-CoA + H2O = malonyl-4'-phosphopantetheine + adenosine 3',5'-bisphosphate + 2 H(+)</text>
        <dbReference type="Rhea" id="RHEA:67468"/>
        <dbReference type="ChEBI" id="CHEBI:15377"/>
        <dbReference type="ChEBI" id="CHEBI:15378"/>
        <dbReference type="ChEBI" id="CHEBI:57384"/>
        <dbReference type="ChEBI" id="CHEBI:58343"/>
        <dbReference type="ChEBI" id="CHEBI:172363"/>
    </reaction>
    <physiologicalReaction direction="left-to-right" evidence="14">
        <dbReference type="Rhea" id="RHEA:67469"/>
    </physiologicalReaction>
</comment>
<evidence type="ECO:0000256" key="24">
    <source>
        <dbReference type="ARBA" id="ARBA00048624"/>
    </source>
</evidence>
<evidence type="ECO:0000256" key="9">
    <source>
        <dbReference type="ARBA" id="ARBA00031193"/>
    </source>
</evidence>
<name>A0A9Q1CYX9_CONCO</name>
<comment type="catalytic activity">
    <reaction evidence="10">
        <text>CoA + H2O = (R)-4'-phosphopantetheine + adenosine 3',5'-bisphosphate + 2 H(+)</text>
        <dbReference type="Rhea" id="RHEA:64988"/>
        <dbReference type="ChEBI" id="CHEBI:15377"/>
        <dbReference type="ChEBI" id="CHEBI:15378"/>
        <dbReference type="ChEBI" id="CHEBI:57287"/>
        <dbReference type="ChEBI" id="CHEBI:58343"/>
        <dbReference type="ChEBI" id="CHEBI:61723"/>
        <dbReference type="EC" id="3.6.1.77"/>
    </reaction>
    <physiologicalReaction direction="left-to-right" evidence="10">
        <dbReference type="Rhea" id="RHEA:64989"/>
    </physiologicalReaction>
</comment>
<sequence>MNSALKHWKEAATVILAARTGCNVKHSVINSLKTREIPSPPNFTKSDLPHKPVFDYEVLLMKRSSKAGFMPNVYVFPGGVVEPSDFSSDWLETFKSFRHWPNFGLGLVKQPPETRPPIFATNRRELGSPIPSVVALRICAVRETFEESGILLVVPKNEENNIDFMSHRGGDNNSTSLTRLHELLDKRELARWRALVTENPFNFIRMCRELDCMPNIWAMHEWGNWLTPLFFDTKRRYDTASFICCLQEVPYTAQDEKEIVNFKWSTPSEVLQRFPTRELLITIPQIYELGRMCHYPQLQELHSFAGMRAAEGCEQLLGVELACVDCDIYLLPGDTLYPENVELSEERGAMLSTEKSYEQLQQESAALHRLVYFDLYTVAVHMNITPKYKHLRPIGAPSQTHSPRPKSRL</sequence>
<comment type="catalytic activity">
    <reaction evidence="20">
        <text>(9Z,12Z)-octadecadienoyl-CoA + H2O = S-(9Z,12Z-octadecadienoyl)-4'-phosphopantetheine + adenosine 3',5'-bisphosphate + 2 H(+)</text>
        <dbReference type="Rhea" id="RHEA:67536"/>
        <dbReference type="ChEBI" id="CHEBI:15377"/>
        <dbReference type="ChEBI" id="CHEBI:15378"/>
        <dbReference type="ChEBI" id="CHEBI:57383"/>
        <dbReference type="ChEBI" id="CHEBI:58343"/>
        <dbReference type="ChEBI" id="CHEBI:172387"/>
    </reaction>
    <physiologicalReaction direction="left-to-right" evidence="20">
        <dbReference type="Rhea" id="RHEA:67537"/>
    </physiologicalReaction>
</comment>
<comment type="catalytic activity">
    <reaction evidence="30">
        <text>(9Z)-hexadecenoyl-CoA + H2O = S-(9Z-hexadecenoyl)-4'-phosphopantetheine + adenosine 3',5'-bisphosphate + 2 H(+)</text>
        <dbReference type="Rhea" id="RHEA:67540"/>
        <dbReference type="ChEBI" id="CHEBI:15377"/>
        <dbReference type="ChEBI" id="CHEBI:15378"/>
        <dbReference type="ChEBI" id="CHEBI:58343"/>
        <dbReference type="ChEBI" id="CHEBI:61540"/>
        <dbReference type="ChEBI" id="CHEBI:172388"/>
    </reaction>
    <physiologicalReaction direction="left-to-right" evidence="30">
        <dbReference type="Rhea" id="RHEA:67541"/>
    </physiologicalReaction>
</comment>
<comment type="catalytic activity">
    <reaction evidence="21">
        <text>dodecanoyl-CoA + H2O = S-dodecanoyl-4'-phosphopantetheine + adenosine 3',5'-bisphosphate + 2 H(+)</text>
        <dbReference type="Rhea" id="RHEA:50024"/>
        <dbReference type="ChEBI" id="CHEBI:15377"/>
        <dbReference type="ChEBI" id="CHEBI:15378"/>
        <dbReference type="ChEBI" id="CHEBI:57375"/>
        <dbReference type="ChEBI" id="CHEBI:58343"/>
        <dbReference type="ChEBI" id="CHEBI:132015"/>
    </reaction>
    <physiologicalReaction direction="left-to-right" evidence="21">
        <dbReference type="Rhea" id="RHEA:50025"/>
    </physiologicalReaction>
</comment>
<comment type="catalytic activity">
    <reaction evidence="22">
        <text>(9Z,12Z,15Z)-octadecatrienoyl-CoA + H2O = S-(9Z,12Z,15Z-octadecatrienoyl)-4'-phosphopantetheine + adenosine 3',5'-bisphosphate + 2 H(+)</text>
        <dbReference type="Rhea" id="RHEA:67532"/>
        <dbReference type="ChEBI" id="CHEBI:15377"/>
        <dbReference type="ChEBI" id="CHEBI:15378"/>
        <dbReference type="ChEBI" id="CHEBI:58343"/>
        <dbReference type="ChEBI" id="CHEBI:74034"/>
        <dbReference type="ChEBI" id="CHEBI:172386"/>
    </reaction>
    <physiologicalReaction direction="left-to-right" evidence="22">
        <dbReference type="Rhea" id="RHEA:67533"/>
    </physiologicalReaction>
</comment>
<evidence type="ECO:0000313" key="33">
    <source>
        <dbReference type="Proteomes" id="UP001152803"/>
    </source>
</evidence>
<evidence type="ECO:0000256" key="13">
    <source>
        <dbReference type="ARBA" id="ARBA00047289"/>
    </source>
</evidence>
<accession>A0A9Q1CYX9</accession>
<comment type="catalytic activity">
    <reaction evidence="18">
        <text>4,8-dimethylnonanoyl-CoA + H2O = S-(4,8-dimethylnonanoyl)-4'-phosphopantetheine + adenosine 3',5'-bisphosphate + 2 H(+)</text>
        <dbReference type="Rhea" id="RHEA:67524"/>
        <dbReference type="ChEBI" id="CHEBI:15377"/>
        <dbReference type="ChEBI" id="CHEBI:15378"/>
        <dbReference type="ChEBI" id="CHEBI:58343"/>
        <dbReference type="ChEBI" id="CHEBI:77061"/>
        <dbReference type="ChEBI" id="CHEBI:172385"/>
    </reaction>
    <physiologicalReaction direction="left-to-right" evidence="18">
        <dbReference type="Rhea" id="RHEA:67525"/>
    </physiologicalReaction>
</comment>
<reference evidence="32" key="1">
    <citation type="journal article" date="2023" name="Science">
        <title>Genome structures resolve the early diversification of teleost fishes.</title>
        <authorList>
            <person name="Parey E."/>
            <person name="Louis A."/>
            <person name="Montfort J."/>
            <person name="Bouchez O."/>
            <person name="Roques C."/>
            <person name="Iampietro C."/>
            <person name="Lluch J."/>
            <person name="Castinel A."/>
            <person name="Donnadieu C."/>
            <person name="Desvignes T."/>
            <person name="Floi Bucao C."/>
            <person name="Jouanno E."/>
            <person name="Wen M."/>
            <person name="Mejri S."/>
            <person name="Dirks R."/>
            <person name="Jansen H."/>
            <person name="Henkel C."/>
            <person name="Chen W.J."/>
            <person name="Zahm M."/>
            <person name="Cabau C."/>
            <person name="Klopp C."/>
            <person name="Thompson A.W."/>
            <person name="Robinson-Rechavi M."/>
            <person name="Braasch I."/>
            <person name="Lecointre G."/>
            <person name="Bobe J."/>
            <person name="Postlethwait J.H."/>
            <person name="Berthelot C."/>
            <person name="Roest Crollius H."/>
            <person name="Guiguen Y."/>
        </authorList>
    </citation>
    <scope>NUCLEOTIDE SEQUENCE</scope>
    <source>
        <strain evidence="32">Concon-B</strain>
    </source>
</reference>
<comment type="catalytic activity">
    <reaction evidence="16">
        <text>hexanoyl-CoA + H2O = hexanoyl-4'-phosphopantetheine + adenosine 3',5'-bisphosphate + 2 H(+)</text>
        <dbReference type="Rhea" id="RHEA:49980"/>
        <dbReference type="ChEBI" id="CHEBI:15377"/>
        <dbReference type="ChEBI" id="CHEBI:15378"/>
        <dbReference type="ChEBI" id="CHEBI:58343"/>
        <dbReference type="ChEBI" id="CHEBI:62620"/>
        <dbReference type="ChEBI" id="CHEBI:132012"/>
    </reaction>
    <physiologicalReaction direction="left-to-right" evidence="16">
        <dbReference type="Rhea" id="RHEA:49981"/>
    </physiologicalReaction>
</comment>
<evidence type="ECO:0000256" key="29">
    <source>
        <dbReference type="ARBA" id="ARBA00049284"/>
    </source>
</evidence>
<comment type="catalytic activity">
    <reaction evidence="26">
        <text>hexadecanoyl-CoA + H2O = S-hexadecanoyl-4'-phosphopantetheine + adenosine 3',5'-bisphosphate + 2 H(+)</text>
        <dbReference type="Rhea" id="RHEA:50032"/>
        <dbReference type="ChEBI" id="CHEBI:15377"/>
        <dbReference type="ChEBI" id="CHEBI:15378"/>
        <dbReference type="ChEBI" id="CHEBI:57379"/>
        <dbReference type="ChEBI" id="CHEBI:58343"/>
        <dbReference type="ChEBI" id="CHEBI:132018"/>
    </reaction>
    <physiologicalReaction direction="left-to-right" evidence="26">
        <dbReference type="Rhea" id="RHEA:50033"/>
    </physiologicalReaction>
</comment>
<dbReference type="GO" id="GO:0010945">
    <property type="term" value="F:coenzyme A diphosphatase activity"/>
    <property type="evidence" value="ECO:0007669"/>
    <property type="project" value="UniProtKB-EC"/>
</dbReference>
<dbReference type="GO" id="GO:0005739">
    <property type="term" value="C:mitochondrion"/>
    <property type="evidence" value="ECO:0007669"/>
    <property type="project" value="TreeGrafter"/>
</dbReference>
<evidence type="ECO:0000256" key="15">
    <source>
        <dbReference type="ARBA" id="ARBA00047403"/>
    </source>
</evidence>
<dbReference type="InterPro" id="IPR015797">
    <property type="entry name" value="NUDIX_hydrolase-like_dom_sf"/>
</dbReference>
<evidence type="ECO:0000256" key="1">
    <source>
        <dbReference type="ARBA" id="ARBA00001936"/>
    </source>
</evidence>
<comment type="similarity">
    <text evidence="3">Belongs to the Nudix hydrolase family.</text>
</comment>
<keyword evidence="6" id="KW-0460">Magnesium</keyword>
<comment type="cofactor">
    <cofactor evidence="1">
        <name>Mn(2+)</name>
        <dbReference type="ChEBI" id="CHEBI:29035"/>
    </cofactor>
</comment>
<comment type="catalytic activity">
    <reaction evidence="28">
        <text>choloyl-CoA + H2O = S-choloyl-4'-phosphopantetheine + adenosine 3',5'-bisphosphate + 2 H(+)</text>
        <dbReference type="Rhea" id="RHEA:50036"/>
        <dbReference type="ChEBI" id="CHEBI:15377"/>
        <dbReference type="ChEBI" id="CHEBI:15378"/>
        <dbReference type="ChEBI" id="CHEBI:57373"/>
        <dbReference type="ChEBI" id="CHEBI:58343"/>
        <dbReference type="ChEBI" id="CHEBI:132020"/>
    </reaction>
    <physiologicalReaction direction="left-to-right" evidence="28">
        <dbReference type="Rhea" id="RHEA:50037"/>
    </physiologicalReaction>
</comment>
<evidence type="ECO:0000256" key="25">
    <source>
        <dbReference type="ARBA" id="ARBA00048667"/>
    </source>
</evidence>
<dbReference type="Gene3D" id="3.90.79.10">
    <property type="entry name" value="Nucleoside Triphosphate Pyrophosphohydrolase"/>
    <property type="match status" value="1"/>
</dbReference>
<evidence type="ECO:0000256" key="19">
    <source>
        <dbReference type="ARBA" id="ARBA00047666"/>
    </source>
</evidence>
<comment type="catalytic activity">
    <reaction evidence="19">
        <text>propanoyl-CoA + H2O = propanoyl-4'-phosphopantetheine + adenosine 3',5'-bisphosphate + 2 H(+)</text>
        <dbReference type="Rhea" id="RHEA:67464"/>
        <dbReference type="ChEBI" id="CHEBI:15377"/>
        <dbReference type="ChEBI" id="CHEBI:15378"/>
        <dbReference type="ChEBI" id="CHEBI:57392"/>
        <dbReference type="ChEBI" id="CHEBI:58343"/>
        <dbReference type="ChEBI" id="CHEBI:172362"/>
    </reaction>
    <physiologicalReaction direction="left-to-right" evidence="19">
        <dbReference type="Rhea" id="RHEA:67465"/>
    </physiologicalReaction>
</comment>
<evidence type="ECO:0000256" key="14">
    <source>
        <dbReference type="ARBA" id="ARBA00047369"/>
    </source>
</evidence>
<evidence type="ECO:0000256" key="21">
    <source>
        <dbReference type="ARBA" id="ARBA00047757"/>
    </source>
</evidence>
<keyword evidence="33" id="KW-1185">Reference proteome</keyword>
<evidence type="ECO:0000256" key="22">
    <source>
        <dbReference type="ARBA" id="ARBA00048360"/>
    </source>
</evidence>
<dbReference type="CDD" id="cd18870">
    <property type="entry name" value="NUDIX_AcylCoAdiphos_Nudt19"/>
    <property type="match status" value="1"/>
</dbReference>
<dbReference type="OrthoDB" id="1695362at2759"/>
<keyword evidence="5" id="KW-0378">Hydrolase</keyword>
<keyword evidence="4" id="KW-0479">Metal-binding</keyword>
<evidence type="ECO:0000256" key="2">
    <source>
        <dbReference type="ARBA" id="ARBA00001946"/>
    </source>
</evidence>
<protein>
    <recommendedName>
        <fullName evidence="8">Acyl-coenzyme A diphosphatase NUDT19</fullName>
        <ecNumber evidence="11">3.6.1.77</ecNumber>
    </recommendedName>
    <alternativeName>
        <fullName evidence="9">Nucleoside diphosphate-linked moiety X motif 19</fullName>
    </alternativeName>
</protein>